<gene>
    <name evidence="3" type="ORF">B0H66DRAFT_599323</name>
</gene>
<dbReference type="InterPro" id="IPR044861">
    <property type="entry name" value="IPNS-like_FE2OG_OXY"/>
</dbReference>
<dbReference type="Proteomes" id="UP001283341">
    <property type="component" value="Unassembled WGS sequence"/>
</dbReference>
<dbReference type="Pfam" id="PF03171">
    <property type="entry name" value="2OG-FeII_Oxy"/>
    <property type="match status" value="1"/>
</dbReference>
<feature type="domain" description="Fe2OG dioxygenase" evidence="2">
    <location>
        <begin position="11"/>
        <end position="122"/>
    </location>
</feature>
<dbReference type="InterPro" id="IPR027443">
    <property type="entry name" value="IPNS-like_sf"/>
</dbReference>
<comment type="caution">
    <text evidence="3">The sequence shown here is derived from an EMBL/GenBank/DDBJ whole genome shotgun (WGS) entry which is preliminary data.</text>
</comment>
<dbReference type="InterPro" id="IPR050231">
    <property type="entry name" value="Iron_ascorbate_oxido_reductase"/>
</dbReference>
<protein>
    <submittedName>
        <fullName evidence="3">Sexual differentiation process protein isp7</fullName>
    </submittedName>
</protein>
<dbReference type="SUPFAM" id="SSF51197">
    <property type="entry name" value="Clavaminate synthase-like"/>
    <property type="match status" value="1"/>
</dbReference>
<reference evidence="3" key="1">
    <citation type="journal article" date="2023" name="Mol. Phylogenet. Evol.">
        <title>Genome-scale phylogeny and comparative genomics of the fungal order Sordariales.</title>
        <authorList>
            <person name="Hensen N."/>
            <person name="Bonometti L."/>
            <person name="Westerberg I."/>
            <person name="Brannstrom I.O."/>
            <person name="Guillou S."/>
            <person name="Cros-Aarteil S."/>
            <person name="Calhoun S."/>
            <person name="Haridas S."/>
            <person name="Kuo A."/>
            <person name="Mondo S."/>
            <person name="Pangilinan J."/>
            <person name="Riley R."/>
            <person name="LaButti K."/>
            <person name="Andreopoulos B."/>
            <person name="Lipzen A."/>
            <person name="Chen C."/>
            <person name="Yan M."/>
            <person name="Daum C."/>
            <person name="Ng V."/>
            <person name="Clum A."/>
            <person name="Steindorff A."/>
            <person name="Ohm R.A."/>
            <person name="Martin F."/>
            <person name="Silar P."/>
            <person name="Natvig D.O."/>
            <person name="Lalanne C."/>
            <person name="Gautier V."/>
            <person name="Ament-Velasquez S.L."/>
            <person name="Kruys A."/>
            <person name="Hutchinson M.I."/>
            <person name="Powell A.J."/>
            <person name="Barry K."/>
            <person name="Miller A.N."/>
            <person name="Grigoriev I.V."/>
            <person name="Debuchy R."/>
            <person name="Gladieux P."/>
            <person name="Hiltunen Thoren M."/>
            <person name="Johannesson H."/>
        </authorList>
    </citation>
    <scope>NUCLEOTIDE SEQUENCE</scope>
    <source>
        <strain evidence="3">CBS 118394</strain>
    </source>
</reference>
<keyword evidence="4" id="KW-1185">Reference proteome</keyword>
<dbReference type="AlphaFoldDB" id="A0AAE0IH87"/>
<organism evidence="3 4">
    <name type="scientific">Apodospora peruviana</name>
    <dbReference type="NCBI Taxonomy" id="516989"/>
    <lineage>
        <taxon>Eukaryota</taxon>
        <taxon>Fungi</taxon>
        <taxon>Dikarya</taxon>
        <taxon>Ascomycota</taxon>
        <taxon>Pezizomycotina</taxon>
        <taxon>Sordariomycetes</taxon>
        <taxon>Sordariomycetidae</taxon>
        <taxon>Sordariales</taxon>
        <taxon>Lasiosphaeriaceae</taxon>
        <taxon>Apodospora</taxon>
    </lineage>
</organism>
<name>A0AAE0IH87_9PEZI</name>
<dbReference type="EMBL" id="JAUEDM010000002">
    <property type="protein sequence ID" value="KAK3325138.1"/>
    <property type="molecule type" value="Genomic_DNA"/>
</dbReference>
<evidence type="ECO:0000256" key="1">
    <source>
        <dbReference type="ARBA" id="ARBA00008056"/>
    </source>
</evidence>
<proteinExistence type="inferred from homology"/>
<evidence type="ECO:0000313" key="3">
    <source>
        <dbReference type="EMBL" id="KAK3325138.1"/>
    </source>
</evidence>
<reference evidence="3" key="2">
    <citation type="submission" date="2023-06" db="EMBL/GenBank/DDBJ databases">
        <authorList>
            <consortium name="Lawrence Berkeley National Laboratory"/>
            <person name="Haridas S."/>
            <person name="Hensen N."/>
            <person name="Bonometti L."/>
            <person name="Westerberg I."/>
            <person name="Brannstrom I.O."/>
            <person name="Guillou S."/>
            <person name="Cros-Aarteil S."/>
            <person name="Calhoun S."/>
            <person name="Kuo A."/>
            <person name="Mondo S."/>
            <person name="Pangilinan J."/>
            <person name="Riley R."/>
            <person name="Labutti K."/>
            <person name="Andreopoulos B."/>
            <person name="Lipzen A."/>
            <person name="Chen C."/>
            <person name="Yanf M."/>
            <person name="Daum C."/>
            <person name="Ng V."/>
            <person name="Clum A."/>
            <person name="Steindorff A."/>
            <person name="Ohm R."/>
            <person name="Martin F."/>
            <person name="Silar P."/>
            <person name="Natvig D."/>
            <person name="Lalanne C."/>
            <person name="Gautier V."/>
            <person name="Ament-Velasquez S.L."/>
            <person name="Kruys A."/>
            <person name="Hutchinson M.I."/>
            <person name="Powell A.J."/>
            <person name="Barry K."/>
            <person name="Miller A.N."/>
            <person name="Grigoriev I.V."/>
            <person name="Debuchy R."/>
            <person name="Gladieux P."/>
            <person name="Thoren M.H."/>
            <person name="Johannesson H."/>
        </authorList>
    </citation>
    <scope>NUCLEOTIDE SEQUENCE</scope>
    <source>
        <strain evidence="3">CBS 118394</strain>
    </source>
</reference>
<dbReference type="Gene3D" id="2.60.120.330">
    <property type="entry name" value="B-lactam Antibiotic, Isopenicillin N Synthase, Chain"/>
    <property type="match status" value="1"/>
</dbReference>
<dbReference type="PANTHER" id="PTHR47990">
    <property type="entry name" value="2-OXOGLUTARATE (2OG) AND FE(II)-DEPENDENT OXYGENASE SUPERFAMILY PROTEIN-RELATED"/>
    <property type="match status" value="1"/>
</dbReference>
<comment type="similarity">
    <text evidence="1">Belongs to the iron/ascorbate-dependent oxidoreductase family.</text>
</comment>
<sequence length="160" mass="18092">MFRLMALGLGLEETYFDQFVDSRDLTPEAAEKSRGVGAHTDFGALTLLMQDDGNHYITPTDQRVPSATETWHSVNPVKDAYVVNIGDMMQQWTNNRYTSTLHRVISPVTARDRFSVAFFNEGLLDQVIECIPTCLEPGEKPLHEPVVVETHLRKTYGNSY</sequence>
<accession>A0AAE0IH87</accession>
<dbReference type="InterPro" id="IPR005123">
    <property type="entry name" value="Oxoglu/Fe-dep_dioxygenase_dom"/>
</dbReference>
<dbReference type="PROSITE" id="PS51471">
    <property type="entry name" value="FE2OG_OXY"/>
    <property type="match status" value="1"/>
</dbReference>
<evidence type="ECO:0000313" key="4">
    <source>
        <dbReference type="Proteomes" id="UP001283341"/>
    </source>
</evidence>
<evidence type="ECO:0000259" key="2">
    <source>
        <dbReference type="PROSITE" id="PS51471"/>
    </source>
</evidence>